<evidence type="ECO:0000313" key="1">
    <source>
        <dbReference type="EMBL" id="MBC5712966.1"/>
    </source>
</evidence>
<gene>
    <name evidence="1" type="ORF">H8S17_01875</name>
</gene>
<dbReference type="Proteomes" id="UP000606720">
    <property type="component" value="Unassembled WGS sequence"/>
</dbReference>
<sequence length="48" mass="5556">MVREFVKKHMCSITTFALTLVAAGMASKCCYFMFYQPEVPENLKKFSK</sequence>
<dbReference type="EMBL" id="JACOPH010000001">
    <property type="protein sequence ID" value="MBC5712966.1"/>
    <property type="molecule type" value="Genomic_DNA"/>
</dbReference>
<name>A0A923LNA5_9FIRM</name>
<accession>A0A923LNA5</accession>
<dbReference type="NCBIfam" id="TIGR04223">
    <property type="entry name" value="quorum_AgrD"/>
    <property type="match status" value="1"/>
</dbReference>
<organism evidence="1 2">
    <name type="scientific">Roseburia zhanii</name>
    <dbReference type="NCBI Taxonomy" id="2763064"/>
    <lineage>
        <taxon>Bacteria</taxon>
        <taxon>Bacillati</taxon>
        <taxon>Bacillota</taxon>
        <taxon>Clostridia</taxon>
        <taxon>Lachnospirales</taxon>
        <taxon>Lachnospiraceae</taxon>
        <taxon>Roseburia</taxon>
    </lineage>
</organism>
<proteinExistence type="predicted"/>
<dbReference type="RefSeq" id="WP_186865984.1">
    <property type="nucleotide sequence ID" value="NZ_JACOPH010000001.1"/>
</dbReference>
<comment type="caution">
    <text evidence="1">The sequence shown here is derived from an EMBL/GenBank/DDBJ whole genome shotgun (WGS) entry which is preliminary data.</text>
</comment>
<protein>
    <submittedName>
        <fullName evidence="1">Cyclic lactone autoinducer peptide</fullName>
    </submittedName>
</protein>
<dbReference type="AlphaFoldDB" id="A0A923LNA5"/>
<reference evidence="1" key="1">
    <citation type="submission" date="2020-08" db="EMBL/GenBank/DDBJ databases">
        <title>Genome public.</title>
        <authorList>
            <person name="Liu C."/>
            <person name="Sun Q."/>
        </authorList>
    </citation>
    <scope>NUCLEOTIDE SEQUENCE</scope>
    <source>
        <strain evidence="1">BX1005</strain>
    </source>
</reference>
<evidence type="ECO:0000313" key="2">
    <source>
        <dbReference type="Proteomes" id="UP000606720"/>
    </source>
</evidence>
<dbReference type="InterPro" id="IPR009229">
    <property type="entry name" value="AgrD"/>
</dbReference>
<keyword evidence="2" id="KW-1185">Reference proteome</keyword>